<reference evidence="2" key="1">
    <citation type="submission" date="2014-11" db="EMBL/GenBank/DDBJ databases">
        <authorList>
            <person name="Amaro Gonzalez C."/>
        </authorList>
    </citation>
    <scope>NUCLEOTIDE SEQUENCE</scope>
</reference>
<organism evidence="2">
    <name type="scientific">Anguilla anguilla</name>
    <name type="common">European freshwater eel</name>
    <name type="synonym">Muraena anguilla</name>
    <dbReference type="NCBI Taxonomy" id="7936"/>
    <lineage>
        <taxon>Eukaryota</taxon>
        <taxon>Metazoa</taxon>
        <taxon>Chordata</taxon>
        <taxon>Craniata</taxon>
        <taxon>Vertebrata</taxon>
        <taxon>Euteleostomi</taxon>
        <taxon>Actinopterygii</taxon>
        <taxon>Neopterygii</taxon>
        <taxon>Teleostei</taxon>
        <taxon>Anguilliformes</taxon>
        <taxon>Anguillidae</taxon>
        <taxon>Anguilla</taxon>
    </lineage>
</organism>
<sequence length="27" mass="2997">MLYKTKYIVKNLIIILIISGIVGTCSV</sequence>
<protein>
    <submittedName>
        <fullName evidence="2">Uncharacterized protein</fullName>
    </submittedName>
</protein>
<keyword evidence="1" id="KW-0812">Transmembrane</keyword>
<proteinExistence type="predicted"/>
<accession>A0A0E9RTP0</accession>
<feature type="transmembrane region" description="Helical" evidence="1">
    <location>
        <begin position="7"/>
        <end position="24"/>
    </location>
</feature>
<keyword evidence="1" id="KW-1133">Transmembrane helix</keyword>
<dbReference type="AlphaFoldDB" id="A0A0E9RTP0"/>
<name>A0A0E9RTP0_ANGAN</name>
<evidence type="ECO:0000256" key="1">
    <source>
        <dbReference type="SAM" id="Phobius"/>
    </source>
</evidence>
<dbReference type="EMBL" id="GBXM01076924">
    <property type="protein sequence ID" value="JAH31653.1"/>
    <property type="molecule type" value="Transcribed_RNA"/>
</dbReference>
<reference evidence="2" key="2">
    <citation type="journal article" date="2015" name="Fish Shellfish Immunol.">
        <title>Early steps in the European eel (Anguilla anguilla)-Vibrio vulnificus interaction in the gills: Role of the RtxA13 toxin.</title>
        <authorList>
            <person name="Callol A."/>
            <person name="Pajuelo D."/>
            <person name="Ebbesson L."/>
            <person name="Teles M."/>
            <person name="MacKenzie S."/>
            <person name="Amaro C."/>
        </authorList>
    </citation>
    <scope>NUCLEOTIDE SEQUENCE</scope>
</reference>
<evidence type="ECO:0000313" key="2">
    <source>
        <dbReference type="EMBL" id="JAH31653.1"/>
    </source>
</evidence>
<keyword evidence="1" id="KW-0472">Membrane</keyword>